<feature type="compositionally biased region" description="Acidic residues" evidence="1">
    <location>
        <begin position="236"/>
        <end position="248"/>
    </location>
</feature>
<feature type="compositionally biased region" description="Basic and acidic residues" evidence="1">
    <location>
        <begin position="203"/>
        <end position="235"/>
    </location>
</feature>
<comment type="caution">
    <text evidence="2">The sequence shown here is derived from an EMBL/GenBank/DDBJ whole genome shotgun (WGS) entry which is preliminary data.</text>
</comment>
<feature type="compositionally biased region" description="Polar residues" evidence="1">
    <location>
        <begin position="154"/>
        <end position="165"/>
    </location>
</feature>
<evidence type="ECO:0000256" key="1">
    <source>
        <dbReference type="SAM" id="MobiDB-lite"/>
    </source>
</evidence>
<dbReference type="Gene3D" id="1.20.58.340">
    <property type="entry name" value="Magnesium transport protein CorA, transmembrane region"/>
    <property type="match status" value="1"/>
</dbReference>
<gene>
    <name evidence="2" type="ORF">LI82_11335</name>
</gene>
<name>A0A099T229_METMT</name>
<keyword evidence="3" id="KW-1185">Reference proteome</keyword>
<dbReference type="OrthoDB" id="121724at2157"/>
<feature type="region of interest" description="Disordered" evidence="1">
    <location>
        <begin position="128"/>
        <end position="165"/>
    </location>
</feature>
<dbReference type="EMBL" id="JRHO01000014">
    <property type="protein sequence ID" value="KGK98301.1"/>
    <property type="molecule type" value="Genomic_DNA"/>
</dbReference>
<dbReference type="RefSeq" id="WP_048195685.1">
    <property type="nucleotide sequence ID" value="NZ_CAAGSM010000001.1"/>
</dbReference>
<sequence length="256" mass="29344">MSSENRDFVIERLERKLTEKEEEIETISTKLRDSIMKELRENLKNDLDINNRLVMIEQKVQELSSNLSGVMDELLDQKSQIRSMSTTTRKENTEPFKVTATQNPFNPPAPKPVEVSGKKGQLADSLFGQKKTTPTTIPERNITEPPVPKMTAPESKTSSGSQWSKLVNPNEVNMEIREIRTEEPVQEQIRDIPSEYIVADGIDAPRDRNYSRPPKDECEYIVAEEGKPSRTRSETEYETVEDRDDEDTVVTTTRKK</sequence>
<protein>
    <submittedName>
        <fullName evidence="2">Uncharacterized protein</fullName>
    </submittedName>
</protein>
<organism evidence="2 3">
    <name type="scientific">Methanococcoides methylutens</name>
    <dbReference type="NCBI Taxonomy" id="2226"/>
    <lineage>
        <taxon>Archaea</taxon>
        <taxon>Methanobacteriati</taxon>
        <taxon>Methanobacteriota</taxon>
        <taxon>Stenosarchaea group</taxon>
        <taxon>Methanomicrobia</taxon>
        <taxon>Methanosarcinales</taxon>
        <taxon>Methanosarcinaceae</taxon>
        <taxon>Methanococcoides</taxon>
    </lineage>
</organism>
<dbReference type="Proteomes" id="UP000029859">
    <property type="component" value="Unassembled WGS sequence"/>
</dbReference>
<evidence type="ECO:0000313" key="2">
    <source>
        <dbReference type="EMBL" id="KGK98301.1"/>
    </source>
</evidence>
<dbReference type="AlphaFoldDB" id="A0A099T229"/>
<reference evidence="2 3" key="1">
    <citation type="submission" date="2014-09" db="EMBL/GenBank/DDBJ databases">
        <title>Draft genome sequence of an obligately methylotrophic methanogen, Methanococcoides methylutens, isolated from marine sediment.</title>
        <authorList>
            <person name="Guan Y."/>
            <person name="Ngugi D.K."/>
            <person name="Blom J."/>
            <person name="Ali S."/>
            <person name="Ferry J.G."/>
            <person name="Stingl U."/>
        </authorList>
    </citation>
    <scope>NUCLEOTIDE SEQUENCE [LARGE SCALE GENOMIC DNA]</scope>
    <source>
        <strain evidence="2 3">DSM 2657</strain>
    </source>
</reference>
<feature type="region of interest" description="Disordered" evidence="1">
    <location>
        <begin position="200"/>
        <end position="256"/>
    </location>
</feature>
<accession>A0A099T229</accession>
<evidence type="ECO:0000313" key="3">
    <source>
        <dbReference type="Proteomes" id="UP000029859"/>
    </source>
</evidence>
<proteinExistence type="predicted"/>